<protein>
    <submittedName>
        <fullName evidence="1">Uncharacterized protein</fullName>
    </submittedName>
</protein>
<dbReference type="AlphaFoldDB" id="A0A109HIM9"/>
<gene>
    <name evidence="1" type="ORF">ATB53_04365</name>
</gene>
<dbReference type="EMBL" id="LNTA01000144">
    <property type="protein sequence ID" value="KWV13442.1"/>
    <property type="molecule type" value="Genomic_DNA"/>
</dbReference>
<accession>A0A109HIM9</accession>
<proteinExistence type="predicted"/>
<evidence type="ECO:0000313" key="1">
    <source>
        <dbReference type="EMBL" id="KWV13442.1"/>
    </source>
</evidence>
<evidence type="ECO:0000313" key="2">
    <source>
        <dbReference type="Proteomes" id="UP000055854"/>
    </source>
</evidence>
<dbReference type="Proteomes" id="UP000055854">
    <property type="component" value="Unassembled WGS sequence"/>
</dbReference>
<sequence>MLKQVRDGKARWISIRRSKRVRTLTMAANQACVRSTPAMSPQPLIALDPFARDAGSDPSSFEVRAAALDIVGLVGI</sequence>
<organism evidence="1 2">
    <name type="scientific">Xanthomonas campestris pv. translucens</name>
    <dbReference type="NCBI Taxonomy" id="343"/>
    <lineage>
        <taxon>Bacteria</taxon>
        <taxon>Pseudomonadati</taxon>
        <taxon>Pseudomonadota</taxon>
        <taxon>Gammaproteobacteria</taxon>
        <taxon>Lysobacterales</taxon>
        <taxon>Lysobacteraceae</taxon>
        <taxon>Xanthomonas</taxon>
        <taxon>Xanthomonas translucens group</taxon>
    </lineage>
</organism>
<name>A0A109HIM9_XANCT</name>
<comment type="caution">
    <text evidence="1">The sequence shown here is derived from an EMBL/GenBank/DDBJ whole genome shotgun (WGS) entry which is preliminary data.</text>
</comment>
<reference evidence="1 2" key="1">
    <citation type="submission" date="2015-11" db="EMBL/GenBank/DDBJ databases">
        <title>Long Read and Single Molecule DNA Sequencing Simplifies Genome Assembly and TAL Effector Gene Analysis of Xanthomonas translucens.</title>
        <authorList>
            <person name="Peng Z."/>
            <person name="Hu Y."/>
            <person name="Xie J."/>
            <person name="Potnis N."/>
            <person name="Akhunova A."/>
            <person name="Jones J."/>
            <person name="Liu Z."/>
            <person name="White F."/>
            <person name="Liu S."/>
        </authorList>
    </citation>
    <scope>NUCLEOTIDE SEQUENCE [LARGE SCALE GENOMIC DNA]</scope>
    <source>
        <strain evidence="1 2">B1</strain>
    </source>
</reference>